<reference evidence="10" key="1">
    <citation type="journal article" date="2014" name="Sci. Data">
        <title>Genomes of diverse isolates of the marine cyanobacterium Prochlorococcus.</title>
        <authorList>
            <person name="Biller S."/>
            <person name="Berube P."/>
            <person name="Thompson J."/>
            <person name="Kelly L."/>
            <person name="Roggensack S."/>
            <person name="Awad L."/>
            <person name="Roache-Johnson K."/>
            <person name="Ding H."/>
            <person name="Giovannoni S.J."/>
            <person name="Moore L.R."/>
            <person name="Chisholm S.W."/>
        </authorList>
    </citation>
    <scope>NUCLEOTIDE SEQUENCE [LARGE SCALE GENOMIC DNA]</scope>
    <source>
        <strain evidence="10">GP2</strain>
    </source>
</reference>
<evidence type="ECO:0000259" key="8">
    <source>
        <dbReference type="PROSITE" id="PS51085"/>
    </source>
</evidence>
<dbReference type="Gene3D" id="3.10.20.30">
    <property type="match status" value="1"/>
</dbReference>
<comment type="similarity">
    <text evidence="1">Belongs to the adrenodoxin/putidaredoxin family.</text>
</comment>
<feature type="compositionally biased region" description="Basic and acidic residues" evidence="7">
    <location>
        <begin position="107"/>
        <end position="120"/>
    </location>
</feature>
<dbReference type="InterPro" id="IPR001041">
    <property type="entry name" value="2Fe-2S_ferredoxin-type"/>
</dbReference>
<evidence type="ECO:0000256" key="5">
    <source>
        <dbReference type="ARBA" id="ARBA00023014"/>
    </source>
</evidence>
<dbReference type="Proteomes" id="UP000030598">
    <property type="component" value="Unassembled WGS sequence"/>
</dbReference>
<dbReference type="PANTHER" id="PTHR23426">
    <property type="entry name" value="FERREDOXIN/ADRENODOXIN"/>
    <property type="match status" value="1"/>
</dbReference>
<comment type="cofactor">
    <cofactor evidence="6">
        <name>[2Fe-2S] cluster</name>
        <dbReference type="ChEBI" id="CHEBI:190135"/>
    </cofactor>
</comment>
<evidence type="ECO:0000256" key="4">
    <source>
        <dbReference type="ARBA" id="ARBA00023004"/>
    </source>
</evidence>
<keyword evidence="2" id="KW-0001">2Fe-2S</keyword>
<comment type="caution">
    <text evidence="9">The sequence shown here is derived from an EMBL/GenBank/DDBJ whole genome shotgun (WGS) entry which is preliminary data.</text>
</comment>
<dbReference type="PANTHER" id="PTHR23426:SF65">
    <property type="entry name" value="FERREDOXIN-2, MITOCHONDRIAL"/>
    <property type="match status" value="1"/>
</dbReference>
<keyword evidence="4" id="KW-0408">Iron</keyword>
<keyword evidence="5" id="KW-0411">Iron-sulfur</keyword>
<evidence type="ECO:0000256" key="2">
    <source>
        <dbReference type="ARBA" id="ARBA00022714"/>
    </source>
</evidence>
<dbReference type="InterPro" id="IPR036010">
    <property type="entry name" value="2Fe-2S_ferredoxin-like_sf"/>
</dbReference>
<dbReference type="GO" id="GO:0140647">
    <property type="term" value="P:P450-containing electron transport chain"/>
    <property type="evidence" value="ECO:0007669"/>
    <property type="project" value="InterPro"/>
</dbReference>
<organism evidence="9 10">
    <name type="scientific">Prochlorococcus marinus str. GP2</name>
    <dbReference type="NCBI Taxonomy" id="59925"/>
    <lineage>
        <taxon>Bacteria</taxon>
        <taxon>Bacillati</taxon>
        <taxon>Cyanobacteriota</taxon>
        <taxon>Cyanophyceae</taxon>
        <taxon>Synechococcales</taxon>
        <taxon>Prochlorococcaceae</taxon>
        <taxon>Prochlorococcus</taxon>
    </lineage>
</organism>
<dbReference type="CDD" id="cd00207">
    <property type="entry name" value="fer2"/>
    <property type="match status" value="1"/>
</dbReference>
<protein>
    <submittedName>
        <fullName evidence="9">Ferredoxin</fullName>
    </submittedName>
</protein>
<feature type="region of interest" description="Disordered" evidence="7">
    <location>
        <begin position="98"/>
        <end position="120"/>
    </location>
</feature>
<dbReference type="eggNOG" id="COG0633">
    <property type="taxonomic scope" value="Bacteria"/>
</dbReference>
<keyword evidence="3" id="KW-0479">Metal-binding</keyword>
<name>A0A0A1ZK45_PROMR</name>
<dbReference type="STRING" id="59925.EU91_0486"/>
<dbReference type="InterPro" id="IPR001055">
    <property type="entry name" value="Adrenodoxin-like"/>
</dbReference>
<dbReference type="AlphaFoldDB" id="A0A0A1ZK45"/>
<dbReference type="OrthoDB" id="425218at2"/>
<dbReference type="InterPro" id="IPR012675">
    <property type="entry name" value="Beta-grasp_dom_sf"/>
</dbReference>
<proteinExistence type="inferred from homology"/>
<evidence type="ECO:0000256" key="1">
    <source>
        <dbReference type="ARBA" id="ARBA00010914"/>
    </source>
</evidence>
<dbReference type="PROSITE" id="PS51085">
    <property type="entry name" value="2FE2S_FER_2"/>
    <property type="match status" value="1"/>
</dbReference>
<dbReference type="GO" id="GO:0051537">
    <property type="term" value="F:2 iron, 2 sulfur cluster binding"/>
    <property type="evidence" value="ECO:0007669"/>
    <property type="project" value="UniProtKB-KW"/>
</dbReference>
<evidence type="ECO:0000256" key="7">
    <source>
        <dbReference type="SAM" id="MobiDB-lite"/>
    </source>
</evidence>
<evidence type="ECO:0000313" key="10">
    <source>
        <dbReference type="Proteomes" id="UP000030598"/>
    </source>
</evidence>
<dbReference type="SUPFAM" id="SSF54292">
    <property type="entry name" value="2Fe-2S ferredoxin-like"/>
    <property type="match status" value="1"/>
</dbReference>
<dbReference type="RefSeq" id="WP_032524065.1">
    <property type="nucleotide sequence ID" value="NZ_CP138934.1"/>
</dbReference>
<sequence length="120" mass="13296">MATIRFIREDIEVQCNPGENLRELVLKENLQLYGLKGILGNCGGAGQCSTCFISVEGGNKNSLSPLTSVEEEKLQNRPENWRLACQTLIKSSAVILTKPQSPPSNLEELKKISENKKLPR</sequence>
<accession>A0A0A1ZK45</accession>
<evidence type="ECO:0000313" key="9">
    <source>
        <dbReference type="EMBL" id="KGF88553.1"/>
    </source>
</evidence>
<feature type="domain" description="2Fe-2S ferredoxin-type" evidence="8">
    <location>
        <begin position="2"/>
        <end position="101"/>
    </location>
</feature>
<evidence type="ECO:0000256" key="3">
    <source>
        <dbReference type="ARBA" id="ARBA00022723"/>
    </source>
</evidence>
<dbReference type="Pfam" id="PF00111">
    <property type="entry name" value="Fer2"/>
    <property type="match status" value="1"/>
</dbReference>
<dbReference type="GO" id="GO:0009055">
    <property type="term" value="F:electron transfer activity"/>
    <property type="evidence" value="ECO:0007669"/>
    <property type="project" value="TreeGrafter"/>
</dbReference>
<gene>
    <name evidence="9" type="ORF">EU91_0486</name>
</gene>
<dbReference type="EMBL" id="JNAH01000003">
    <property type="protein sequence ID" value="KGF88553.1"/>
    <property type="molecule type" value="Genomic_DNA"/>
</dbReference>
<evidence type="ECO:0000256" key="6">
    <source>
        <dbReference type="ARBA" id="ARBA00034078"/>
    </source>
</evidence>
<dbReference type="GO" id="GO:0046872">
    <property type="term" value="F:metal ion binding"/>
    <property type="evidence" value="ECO:0007669"/>
    <property type="project" value="UniProtKB-KW"/>
</dbReference>